<keyword evidence="2" id="KW-1185">Reference proteome</keyword>
<organism evidence="1 2">
    <name type="scientific">Acaulospora colombiana</name>
    <dbReference type="NCBI Taxonomy" id="27376"/>
    <lineage>
        <taxon>Eukaryota</taxon>
        <taxon>Fungi</taxon>
        <taxon>Fungi incertae sedis</taxon>
        <taxon>Mucoromycota</taxon>
        <taxon>Glomeromycotina</taxon>
        <taxon>Glomeromycetes</taxon>
        <taxon>Diversisporales</taxon>
        <taxon>Acaulosporaceae</taxon>
        <taxon>Acaulospora</taxon>
    </lineage>
</organism>
<name>A0ACA9KWM0_9GLOM</name>
<sequence length="123" mass="14014">MQDINKKSLMSENPSVQKDIGTAHHTQQDREQVQRVSVRPVAIAIQGSTFCDPPAQIRPTDFDWLRGSIMHPPHNEKESAVTHDSLFPDSRTIYCICQTISNVNKDISEHHSFIPVQNSKFYL</sequence>
<proteinExistence type="predicted"/>
<gene>
    <name evidence="1" type="ORF">ACOLOM_LOCUS2575</name>
</gene>
<comment type="caution">
    <text evidence="1">The sequence shown here is derived from an EMBL/GenBank/DDBJ whole genome shotgun (WGS) entry which is preliminary data.</text>
</comment>
<accession>A0ACA9KWM0</accession>
<evidence type="ECO:0000313" key="1">
    <source>
        <dbReference type="EMBL" id="CAG8495709.1"/>
    </source>
</evidence>
<protein>
    <submittedName>
        <fullName evidence="1">10257_t:CDS:1</fullName>
    </submittedName>
</protein>
<dbReference type="Proteomes" id="UP000789525">
    <property type="component" value="Unassembled WGS sequence"/>
</dbReference>
<feature type="non-terminal residue" evidence="1">
    <location>
        <position position="123"/>
    </location>
</feature>
<reference evidence="1" key="1">
    <citation type="submission" date="2021-06" db="EMBL/GenBank/DDBJ databases">
        <authorList>
            <person name="Kallberg Y."/>
            <person name="Tangrot J."/>
            <person name="Rosling A."/>
        </authorList>
    </citation>
    <scope>NUCLEOTIDE SEQUENCE</scope>
    <source>
        <strain evidence="1">CL356</strain>
    </source>
</reference>
<evidence type="ECO:0000313" key="2">
    <source>
        <dbReference type="Proteomes" id="UP000789525"/>
    </source>
</evidence>
<dbReference type="EMBL" id="CAJVPT010003424">
    <property type="protein sequence ID" value="CAG8495709.1"/>
    <property type="molecule type" value="Genomic_DNA"/>
</dbReference>